<reference evidence="3 4" key="1">
    <citation type="submission" date="2018-06" db="EMBL/GenBank/DDBJ databases">
        <title>Natronomonas sp. F16-60 a new haloarchaeon isolated from a solar saltern of Isla Cristina, Huelva, Spain.</title>
        <authorList>
            <person name="Duran-Viseras A."/>
            <person name="Sanchez-Porro C."/>
            <person name="Ventosa A."/>
        </authorList>
    </citation>
    <scope>NUCLEOTIDE SEQUENCE [LARGE SCALE GENOMIC DNA]</scope>
    <source>
        <strain evidence="3 4">F16-60</strain>
    </source>
</reference>
<feature type="domain" description="AMP-dependent synthetase/ligase" evidence="1">
    <location>
        <begin position="9"/>
        <end position="365"/>
    </location>
</feature>
<evidence type="ECO:0000313" key="4">
    <source>
        <dbReference type="Proteomes" id="UP000319894"/>
    </source>
</evidence>
<dbReference type="InterPro" id="IPR025110">
    <property type="entry name" value="AMP-bd_C"/>
</dbReference>
<organism evidence="3 4">
    <name type="scientific">Haloglomus irregulare</name>
    <dbReference type="NCBI Taxonomy" id="2234134"/>
    <lineage>
        <taxon>Archaea</taxon>
        <taxon>Methanobacteriati</taxon>
        <taxon>Methanobacteriota</taxon>
        <taxon>Stenosarchaea group</taxon>
        <taxon>Halobacteria</taxon>
        <taxon>Halobacteriales</taxon>
        <taxon>Natronomonadaceae</taxon>
        <taxon>Haloglomus</taxon>
    </lineage>
</organism>
<evidence type="ECO:0000313" key="3">
    <source>
        <dbReference type="EMBL" id="TSD15916.1"/>
    </source>
</evidence>
<comment type="caution">
    <text evidence="3">The sequence shown here is derived from an EMBL/GenBank/DDBJ whole genome shotgun (WGS) entry which is preliminary data.</text>
</comment>
<name>A0A554NEV4_9EURY</name>
<dbReference type="InterPro" id="IPR042099">
    <property type="entry name" value="ANL_N_sf"/>
</dbReference>
<dbReference type="Gene3D" id="3.30.300.30">
    <property type="match status" value="1"/>
</dbReference>
<dbReference type="RefSeq" id="WP_144260392.1">
    <property type="nucleotide sequence ID" value="NZ_QMDX01000001.1"/>
</dbReference>
<dbReference type="InterPro" id="IPR020845">
    <property type="entry name" value="AMP-binding_CS"/>
</dbReference>
<sequence>MNFASYVDIQARERPDELAVTDPQREMSYAELRAETDAVANGLAALGVEPGDHVALFLPNLTTFVTSYYGAMKLGAIPVPINLRFGEAEIAHVLRDVAPSALVVLDRFVDAFADRDLGVELVAVGDEDIEGTTDYGQLVADAEKSFHTAERLDSQVAEILYTSGTTGDPKGVQHTHGNLAANARGGARHMHMTSDTVYLTIAPCFHATGLNGTTTPSVVTGAENHLLPEWDPEMALRTMESRGITYTVLIPTMVLDLLEHGPGGYDIEPLETLVVGGSPMPKERIEQVEAALDCTLYEGGGMTETTPLAVINSPEQAVRKPGSVGTVAGAVARLRIEDPDTGEAVEPGERGELLWHGDTVMKGYHDLPTKNEAVFVEREGREWLRSGDIGHRDADGHVFLDDRLDDMIITGGENVYPREIEDVIYELDEAQEAAIVGTPHERLGEQVTAVVRGDVTEAEVQDVCRGSLADYKIPREVHVREEALPQTATMKIDKVSLRAELG</sequence>
<proteinExistence type="predicted"/>
<dbReference type="AlphaFoldDB" id="A0A554NEV4"/>
<dbReference type="PANTHER" id="PTHR43767">
    <property type="entry name" value="LONG-CHAIN-FATTY-ACID--COA LIGASE"/>
    <property type="match status" value="1"/>
</dbReference>
<evidence type="ECO:0000259" key="1">
    <source>
        <dbReference type="Pfam" id="PF00501"/>
    </source>
</evidence>
<gene>
    <name evidence="3" type="ORF">DP107_01670</name>
</gene>
<protein>
    <submittedName>
        <fullName evidence="3">AMP-dependent synthetase</fullName>
    </submittedName>
</protein>
<dbReference type="Pfam" id="PF00501">
    <property type="entry name" value="AMP-binding"/>
    <property type="match status" value="1"/>
</dbReference>
<dbReference type="InterPro" id="IPR050237">
    <property type="entry name" value="ATP-dep_AMP-bd_enzyme"/>
</dbReference>
<dbReference type="InParanoid" id="A0A554NEV4"/>
<feature type="domain" description="AMP-binding enzyme C-terminal" evidence="2">
    <location>
        <begin position="419"/>
        <end position="491"/>
    </location>
</feature>
<dbReference type="SUPFAM" id="SSF56801">
    <property type="entry name" value="Acetyl-CoA synthetase-like"/>
    <property type="match status" value="1"/>
</dbReference>
<keyword evidence="4" id="KW-1185">Reference proteome</keyword>
<dbReference type="InterPro" id="IPR045851">
    <property type="entry name" value="AMP-bd_C_sf"/>
</dbReference>
<dbReference type="Pfam" id="PF13193">
    <property type="entry name" value="AMP-binding_C"/>
    <property type="match status" value="1"/>
</dbReference>
<accession>A0A554NEV4</accession>
<dbReference type="Proteomes" id="UP000319894">
    <property type="component" value="Unassembled WGS sequence"/>
</dbReference>
<dbReference type="EMBL" id="QMDX01000001">
    <property type="protein sequence ID" value="TSD15916.1"/>
    <property type="molecule type" value="Genomic_DNA"/>
</dbReference>
<dbReference type="PROSITE" id="PS00455">
    <property type="entry name" value="AMP_BINDING"/>
    <property type="match status" value="1"/>
</dbReference>
<evidence type="ECO:0000259" key="2">
    <source>
        <dbReference type="Pfam" id="PF13193"/>
    </source>
</evidence>
<dbReference type="InterPro" id="IPR000873">
    <property type="entry name" value="AMP-dep_synth/lig_dom"/>
</dbReference>
<dbReference type="GO" id="GO:0016878">
    <property type="term" value="F:acid-thiol ligase activity"/>
    <property type="evidence" value="ECO:0007669"/>
    <property type="project" value="UniProtKB-ARBA"/>
</dbReference>
<dbReference type="OrthoDB" id="193284at2157"/>
<dbReference type="PANTHER" id="PTHR43767:SF1">
    <property type="entry name" value="NONRIBOSOMAL PEPTIDE SYNTHASE PES1 (EUROFUNG)-RELATED"/>
    <property type="match status" value="1"/>
</dbReference>
<dbReference type="Gene3D" id="3.40.50.12780">
    <property type="entry name" value="N-terminal domain of ligase-like"/>
    <property type="match status" value="1"/>
</dbReference>